<organism evidence="5 7">
    <name type="scientific">Yarrowia lipolytica</name>
    <name type="common">Candida lipolytica</name>
    <dbReference type="NCBI Taxonomy" id="4952"/>
    <lineage>
        <taxon>Eukaryota</taxon>
        <taxon>Fungi</taxon>
        <taxon>Dikarya</taxon>
        <taxon>Ascomycota</taxon>
        <taxon>Saccharomycotina</taxon>
        <taxon>Dipodascomycetes</taxon>
        <taxon>Dipodascales</taxon>
        <taxon>Dipodascales incertae sedis</taxon>
        <taxon>Yarrowia</taxon>
    </lineage>
</organism>
<keyword evidence="4" id="KW-0175">Coiled coil</keyword>
<evidence type="ECO:0000256" key="3">
    <source>
        <dbReference type="ARBA" id="ARBA00023242"/>
    </source>
</evidence>
<evidence type="ECO:0000313" key="8">
    <source>
        <dbReference type="Proteomes" id="UP000256601"/>
    </source>
</evidence>
<protein>
    <submittedName>
        <fullName evidence="6">Fms-interacting protein-domain-containing protein</fullName>
    </submittedName>
</protein>
<dbReference type="Proteomes" id="UP000256601">
    <property type="component" value="Unassembled WGS sequence"/>
</dbReference>
<name>A0A1D8NAJ7_YARLL</name>
<dbReference type="AlphaFoldDB" id="A0A1D8NAJ7"/>
<feature type="coiled-coil region" evidence="4">
    <location>
        <begin position="1"/>
        <end position="73"/>
    </location>
</feature>
<dbReference type="PANTHER" id="PTHR13375">
    <property type="entry name" value="FMS INTERACTING PROTEIN"/>
    <property type="match status" value="1"/>
</dbReference>
<dbReference type="RefSeq" id="XP_501695.1">
    <property type="nucleotide sequence ID" value="XM_501695.1"/>
</dbReference>
<sequence length="186" mass="21601">MSDIEEILEKLESTAEQLYSDLEGGKTESTAKIELVSSLMNLQVANYAAQEEINKAKEDTNKERQALDLLQLDIQNIKYQHEHLRQSIEGCNRFKSTHEDLQLVDMGDFASRHKTEGLDDHQIMIERLKDERDLRLQLFVTMTELNRDKSKLVDENNKRKNDLDKLDASLSRFIAQAEPIRDILEQ</sequence>
<dbReference type="PANTHER" id="PTHR13375:SF3">
    <property type="entry name" value="THO COMPLEX SUBUNIT 5 HOMOLOG"/>
    <property type="match status" value="1"/>
</dbReference>
<dbReference type="GO" id="GO:0003729">
    <property type="term" value="F:mRNA binding"/>
    <property type="evidence" value="ECO:0007669"/>
    <property type="project" value="TreeGrafter"/>
</dbReference>
<gene>
    <name evidence="6" type="ORF">B0I71DRAFT_136192</name>
    <name evidence="5" type="ORF">YALI1_C15201g</name>
</gene>
<dbReference type="Pfam" id="PF09766">
    <property type="entry name" value="FmiP_Thoc5"/>
    <property type="match status" value="1"/>
</dbReference>
<evidence type="ECO:0000313" key="6">
    <source>
        <dbReference type="EMBL" id="RDW23291.1"/>
    </source>
</evidence>
<evidence type="ECO:0000313" key="7">
    <source>
        <dbReference type="Proteomes" id="UP000182444"/>
    </source>
</evidence>
<reference evidence="5 7" key="1">
    <citation type="journal article" date="2016" name="PLoS ONE">
        <title>Sequence Assembly of Yarrowia lipolytica Strain W29/CLIB89 Shows Transposable Element Diversity.</title>
        <authorList>
            <person name="Magnan C."/>
            <person name="Yu J."/>
            <person name="Chang I."/>
            <person name="Jahn E."/>
            <person name="Kanomata Y."/>
            <person name="Wu J."/>
            <person name="Zeller M."/>
            <person name="Oakes M."/>
            <person name="Baldi P."/>
            <person name="Sandmeyer S."/>
        </authorList>
    </citation>
    <scope>NUCLEOTIDE SEQUENCE [LARGE SCALE GENOMIC DNA]</scope>
    <source>
        <strain evidence="5">CLIB89</strain>
        <strain evidence="7">CLIB89(W29)</strain>
    </source>
</reference>
<dbReference type="KEGG" id="yli:2909364"/>
<keyword evidence="3" id="KW-0539">Nucleus</keyword>
<accession>A0A1D8NAJ7</accession>
<dbReference type="VEuPathDB" id="FungiDB:YALI1_C15201g"/>
<dbReference type="GO" id="GO:0000445">
    <property type="term" value="C:THO complex part of transcription export complex"/>
    <property type="evidence" value="ECO:0007669"/>
    <property type="project" value="TreeGrafter"/>
</dbReference>
<dbReference type="OMA" id="EIVQCRK"/>
<proteinExistence type="inferred from homology"/>
<dbReference type="Proteomes" id="UP000182444">
    <property type="component" value="Chromosome 1C"/>
</dbReference>
<evidence type="ECO:0000256" key="2">
    <source>
        <dbReference type="ARBA" id="ARBA00008044"/>
    </source>
</evidence>
<dbReference type="OrthoDB" id="4086595at2759"/>
<dbReference type="EMBL" id="CP017555">
    <property type="protein sequence ID" value="AOW02658.1"/>
    <property type="molecule type" value="Genomic_DNA"/>
</dbReference>
<evidence type="ECO:0000256" key="4">
    <source>
        <dbReference type="SAM" id="Coils"/>
    </source>
</evidence>
<dbReference type="GO" id="GO:0006406">
    <property type="term" value="P:mRNA export from nucleus"/>
    <property type="evidence" value="ECO:0007669"/>
    <property type="project" value="TreeGrafter"/>
</dbReference>
<dbReference type="VEuPathDB" id="FungiDB:YALI0_C10824g"/>
<comment type="subcellular location">
    <subcellularLocation>
        <location evidence="1">Nucleus</location>
    </subcellularLocation>
</comment>
<dbReference type="GeneID" id="2909364"/>
<dbReference type="eggNOG" id="KOG2216">
    <property type="taxonomic scope" value="Eukaryota"/>
</dbReference>
<evidence type="ECO:0000256" key="1">
    <source>
        <dbReference type="ARBA" id="ARBA00004123"/>
    </source>
</evidence>
<reference evidence="6 8" key="2">
    <citation type="submission" date="2018-07" db="EMBL/GenBank/DDBJ databases">
        <title>Draft Genome Assemblies for Five Robust Yarrowia lipolytica Strains Exhibiting High Lipid Production and Pentose Sugar Utilization and Sugar Alcohol Secretion from Undetoxified Lignocellulosic Biomass Hydrolysates.</title>
        <authorList>
            <consortium name="DOE Joint Genome Institute"/>
            <person name="Walker C."/>
            <person name="Ryu S."/>
            <person name="Na H."/>
            <person name="Zane M."/>
            <person name="LaButti K."/>
            <person name="Lipzen A."/>
            <person name="Haridas S."/>
            <person name="Barry K."/>
            <person name="Grigoriev I.V."/>
            <person name="Quarterman J."/>
            <person name="Slininger P."/>
            <person name="Dien B."/>
            <person name="Trinh C.T."/>
        </authorList>
    </citation>
    <scope>NUCLEOTIDE SEQUENCE [LARGE SCALE GENOMIC DNA]</scope>
    <source>
        <strain evidence="6 8">YB392</strain>
    </source>
</reference>
<dbReference type="EMBL" id="KZ859095">
    <property type="protein sequence ID" value="RDW23291.1"/>
    <property type="molecule type" value="Genomic_DNA"/>
</dbReference>
<dbReference type="InterPro" id="IPR019163">
    <property type="entry name" value="THO_Thoc5"/>
</dbReference>
<comment type="similarity">
    <text evidence="2">Belongs to the THOC5 family.</text>
</comment>
<evidence type="ECO:0000313" key="5">
    <source>
        <dbReference type="EMBL" id="AOW02658.1"/>
    </source>
</evidence>